<dbReference type="Proteomes" id="UP001519460">
    <property type="component" value="Unassembled WGS sequence"/>
</dbReference>
<accession>A0ABD0L084</accession>
<keyword evidence="2" id="KW-1185">Reference proteome</keyword>
<organism evidence="1 2">
    <name type="scientific">Batillaria attramentaria</name>
    <dbReference type="NCBI Taxonomy" id="370345"/>
    <lineage>
        <taxon>Eukaryota</taxon>
        <taxon>Metazoa</taxon>
        <taxon>Spiralia</taxon>
        <taxon>Lophotrochozoa</taxon>
        <taxon>Mollusca</taxon>
        <taxon>Gastropoda</taxon>
        <taxon>Caenogastropoda</taxon>
        <taxon>Sorbeoconcha</taxon>
        <taxon>Cerithioidea</taxon>
        <taxon>Batillariidae</taxon>
        <taxon>Batillaria</taxon>
    </lineage>
</organism>
<dbReference type="EMBL" id="JACVVK020000103">
    <property type="protein sequence ID" value="KAK7492459.1"/>
    <property type="molecule type" value="Genomic_DNA"/>
</dbReference>
<proteinExistence type="predicted"/>
<protein>
    <submittedName>
        <fullName evidence="1">Uncharacterized protein</fullName>
    </submittedName>
</protein>
<reference evidence="1 2" key="1">
    <citation type="journal article" date="2023" name="Sci. Data">
        <title>Genome assembly of the Korean intertidal mud-creeper Batillaria attramentaria.</title>
        <authorList>
            <person name="Patra A.K."/>
            <person name="Ho P.T."/>
            <person name="Jun S."/>
            <person name="Lee S.J."/>
            <person name="Kim Y."/>
            <person name="Won Y.J."/>
        </authorList>
    </citation>
    <scope>NUCLEOTIDE SEQUENCE [LARGE SCALE GENOMIC DNA]</scope>
    <source>
        <strain evidence="1">Wonlab-2016</strain>
    </source>
</reference>
<evidence type="ECO:0000313" key="1">
    <source>
        <dbReference type="EMBL" id="KAK7492459.1"/>
    </source>
</evidence>
<evidence type="ECO:0000313" key="2">
    <source>
        <dbReference type="Proteomes" id="UP001519460"/>
    </source>
</evidence>
<sequence length="89" mass="9817">MKAVRLAVSRYSGSHLSLNSVWFSSAVTLGQPIVYKVDLRKGGRTGFSRLSVKQARGSATVPAHYELAYANAGQRRSHQTRCVSLQTMY</sequence>
<gene>
    <name evidence="1" type="ORF">BaRGS_00016332</name>
</gene>
<dbReference type="AlphaFoldDB" id="A0ABD0L084"/>
<name>A0ABD0L084_9CAEN</name>
<comment type="caution">
    <text evidence="1">The sequence shown here is derived from an EMBL/GenBank/DDBJ whole genome shotgun (WGS) entry which is preliminary data.</text>
</comment>